<dbReference type="Pfam" id="PF20720">
    <property type="entry name" value="nSTAND3"/>
    <property type="match status" value="1"/>
</dbReference>
<protein>
    <recommendedName>
        <fullName evidence="1">Novel STAND NTPase 3 domain-containing protein</fullName>
    </recommendedName>
</protein>
<evidence type="ECO:0000313" key="3">
    <source>
        <dbReference type="Proteomes" id="UP000095544"/>
    </source>
</evidence>
<dbReference type="SUPFAM" id="SSF52540">
    <property type="entry name" value="P-loop containing nucleoside triphosphate hydrolases"/>
    <property type="match status" value="2"/>
</dbReference>
<dbReference type="AlphaFoldDB" id="A0A174D8G5"/>
<feature type="domain" description="Novel STAND NTPase 3" evidence="1">
    <location>
        <begin position="181"/>
        <end position="341"/>
    </location>
</feature>
<name>A0A174D8G5_9FIRM</name>
<dbReference type="InterPro" id="IPR049050">
    <property type="entry name" value="nSTAND3"/>
</dbReference>
<dbReference type="Proteomes" id="UP000095544">
    <property type="component" value="Unassembled WGS sequence"/>
</dbReference>
<reference evidence="2 3" key="1">
    <citation type="submission" date="2015-09" db="EMBL/GenBank/DDBJ databases">
        <authorList>
            <consortium name="Pathogen Informatics"/>
        </authorList>
    </citation>
    <scope>NUCLEOTIDE SEQUENCE [LARGE SCALE GENOMIC DNA]</scope>
    <source>
        <strain evidence="2 3">2789STDY5834876</strain>
    </source>
</reference>
<gene>
    <name evidence="2" type="ORF">ERS852491_01559</name>
</gene>
<dbReference type="InterPro" id="IPR027417">
    <property type="entry name" value="P-loop_NTPase"/>
</dbReference>
<accession>A0A174D8G5</accession>
<dbReference type="Gene3D" id="3.40.50.300">
    <property type="entry name" value="P-loop containing nucleotide triphosphate hydrolases"/>
    <property type="match status" value="1"/>
</dbReference>
<dbReference type="OrthoDB" id="9806903at2"/>
<dbReference type="STRING" id="39482.ERS852491_01559"/>
<organism evidence="2 3">
    <name type="scientific">Faecalicatena contorta</name>
    <dbReference type="NCBI Taxonomy" id="39482"/>
    <lineage>
        <taxon>Bacteria</taxon>
        <taxon>Bacillati</taxon>
        <taxon>Bacillota</taxon>
        <taxon>Clostridia</taxon>
        <taxon>Lachnospirales</taxon>
        <taxon>Lachnospiraceae</taxon>
        <taxon>Faecalicatena</taxon>
    </lineage>
</organism>
<dbReference type="RefSeq" id="WP_055152438.1">
    <property type="nucleotide sequence ID" value="NZ_CYZU01000011.1"/>
</dbReference>
<sequence length="1088" mass="128622">MPNYNFYDVFLDSPIRFQQFACAVISVREGCTFQRFGEGRDGAIDGLFVAENGRTVLQVKRTEAKGKALIGMMRQEQKRIRPGTCDRYILVIASRTLRDELKEEIRKMIPEIRDTGDIVTGIDLNGYLERPEYAHIEKEYRELWLHSGNYLEEMLSSSALRELKKRSNPKFKLMEKEKRTFVETKAFQEAIRILETYQRVVISGDPGVGKTAHALCLADYYLCTEKYEAFYFVNSLEEIERIMGEDSEEKSVIVFDDFWGHSHFSESRLELNADKKMLDLFHVLSSYPNIRLIFTTREFVLQQGFLCFPELEDFCEIRKINLRLRSYTLAQKAEILYRHLDESWLEYRYVKAVFNARENILHSGAYSPRSVAYYLEHVLPGDGEGSEEYAEALAAYVKSPKEYYDKVFSQLSYGAKIICMLLAVSEEEIRVHHELRQGFMGVADACGGKAEKEQFDNYLRELEGVFTTIQESMFEETVIVLDFLNYSIRDFMIEYLSQHIEAYEMILAEKCNCFNQLFYLATEMKVSDTCLAYLIDRMMNERRKLKYSYVYSMDVDPYYSVDAASDSYDSHKVWQLNRVYEITHNAELSHFLTTYTDALITDLYEGRADHEDMENIINLIPRMCENGYRIDCKKFLEAYYKNIWWSTEFGWLKFLKSCCLDCYDAFMEDHVQEIRQKLPWLVFQDIEYLFDELDYDAKIENLIMQVPDLFETFGIDYTRKYERELYEAAELPLPKKMKKADIGRKDDEPSEYQIDQANYEEVTTRAESWLVPETKYLSPKEIKAAERMVGKDYRKGYLTNDKFTKDDFMIVMEYLEHLSKLPPDKKEFYNGLLDYMLGELTVEKRSVLWKAARKLSENAVIYFTERELERYCGCEDGNEMLRALLESGLIHKSGKWYHFWNHDMLWYLSLKSIQEMSEERKQLYYQEDLPVLWDEEGTEDWISFLKENDWENFKDYLVVPGFSEFLNTAELEGQKAPEKWLIEELKFEWLVFEVNKSEEVHMIFYCPFPIMILEKVNDSIISDVYDLFEEMIDEQIEHVKEFKIPDGGHSKITIQSLLHSKKGQKLLKEYGCFEAMEKILDTMKAYLD</sequence>
<dbReference type="EMBL" id="CYZU01000011">
    <property type="protein sequence ID" value="CUO20569.1"/>
    <property type="molecule type" value="Genomic_DNA"/>
</dbReference>
<evidence type="ECO:0000259" key="1">
    <source>
        <dbReference type="Pfam" id="PF20720"/>
    </source>
</evidence>
<proteinExistence type="predicted"/>
<evidence type="ECO:0000313" key="2">
    <source>
        <dbReference type="EMBL" id="CUO20569.1"/>
    </source>
</evidence>